<sequence length="111" mass="12631">MMRYLATVLYSSYCFGLGSLFAMPLSDQTLVFFLYMSSCLMSNPLDCVFNFPHLCRVSLLPPGPYPPGVLFAYVNAIRKSLFVLPRWIDECFPGLFGQNEEECNRTSLGHR</sequence>
<proteinExistence type="predicted"/>
<reference evidence="2" key="1">
    <citation type="journal article" date="2014" name="Nat. Commun.">
        <title>Genomic adaptations of the halophilic Dead Sea filamentous fungus Eurotium rubrum.</title>
        <authorList>
            <person name="Kis-Papo T."/>
            <person name="Weig A.R."/>
            <person name="Riley R."/>
            <person name="Persoh D."/>
            <person name="Salamov A."/>
            <person name="Sun H."/>
            <person name="Lipzen A."/>
            <person name="Wasser S.P."/>
            <person name="Rambold G."/>
            <person name="Grigoriev I.V."/>
            <person name="Nevo E."/>
        </authorList>
    </citation>
    <scope>NUCLEOTIDE SEQUENCE [LARGE SCALE GENOMIC DNA]</scope>
    <source>
        <strain evidence="2">CBS 135680</strain>
    </source>
</reference>
<dbReference type="EMBL" id="KK088430">
    <property type="protein sequence ID" value="EYE93661.1"/>
    <property type="molecule type" value="Genomic_DNA"/>
</dbReference>
<evidence type="ECO:0000313" key="1">
    <source>
        <dbReference type="EMBL" id="EYE93661.1"/>
    </source>
</evidence>
<dbReference type="Proteomes" id="UP000019804">
    <property type="component" value="Unassembled WGS sequence"/>
</dbReference>
<name>A0A017SA35_ASPRC</name>
<organism evidence="1 2">
    <name type="scientific">Aspergillus ruber (strain CBS 135680)</name>
    <dbReference type="NCBI Taxonomy" id="1388766"/>
    <lineage>
        <taxon>Eukaryota</taxon>
        <taxon>Fungi</taxon>
        <taxon>Dikarya</taxon>
        <taxon>Ascomycota</taxon>
        <taxon>Pezizomycotina</taxon>
        <taxon>Eurotiomycetes</taxon>
        <taxon>Eurotiomycetidae</taxon>
        <taxon>Eurotiales</taxon>
        <taxon>Aspergillaceae</taxon>
        <taxon>Aspergillus</taxon>
        <taxon>Aspergillus subgen. Aspergillus</taxon>
    </lineage>
</organism>
<gene>
    <name evidence="1" type="ORF">EURHEDRAFT_141296</name>
</gene>
<dbReference type="RefSeq" id="XP_040637349.1">
    <property type="nucleotide sequence ID" value="XM_040777765.1"/>
</dbReference>
<keyword evidence="2" id="KW-1185">Reference proteome</keyword>
<dbReference type="AlphaFoldDB" id="A0A017SA35"/>
<evidence type="ECO:0000313" key="2">
    <source>
        <dbReference type="Proteomes" id="UP000019804"/>
    </source>
</evidence>
<dbReference type="HOGENOM" id="CLU_2157843_0_0_1"/>
<dbReference type="GeneID" id="63692889"/>
<accession>A0A017SA35</accession>
<protein>
    <submittedName>
        <fullName evidence="1">Uncharacterized protein</fullName>
    </submittedName>
</protein>